<name>A0A974BJG0_SEDHY</name>
<evidence type="ECO:0000256" key="8">
    <source>
        <dbReference type="ARBA" id="ARBA00022989"/>
    </source>
</evidence>
<comment type="subcellular location">
    <subcellularLocation>
        <location evidence="2">Membrane</location>
        <topology evidence="2">Multi-pass membrane protein</topology>
    </subcellularLocation>
</comment>
<evidence type="ECO:0000259" key="12">
    <source>
        <dbReference type="SMART" id="SM00228"/>
    </source>
</evidence>
<dbReference type="CDD" id="cd23081">
    <property type="entry name" value="cpPDZ_EcRseP-like"/>
    <property type="match status" value="1"/>
</dbReference>
<dbReference type="InterPro" id="IPR041489">
    <property type="entry name" value="PDZ_6"/>
</dbReference>
<keyword evidence="9 11" id="KW-0482">Metalloprotease</keyword>
<dbReference type="InterPro" id="IPR036034">
    <property type="entry name" value="PDZ_sf"/>
</dbReference>
<evidence type="ECO:0000256" key="4">
    <source>
        <dbReference type="ARBA" id="ARBA00022670"/>
    </source>
</evidence>
<evidence type="ECO:0000256" key="5">
    <source>
        <dbReference type="ARBA" id="ARBA00022692"/>
    </source>
</evidence>
<evidence type="ECO:0000256" key="6">
    <source>
        <dbReference type="ARBA" id="ARBA00022801"/>
    </source>
</evidence>
<keyword evidence="7 11" id="KW-0862">Zinc</keyword>
<evidence type="ECO:0000256" key="7">
    <source>
        <dbReference type="ARBA" id="ARBA00022833"/>
    </source>
</evidence>
<dbReference type="AlphaFoldDB" id="A0A974BJG0"/>
<organism evidence="13 14">
    <name type="scientific">Sedimentibacter hydroxybenzoicus DSM 7310</name>
    <dbReference type="NCBI Taxonomy" id="1123245"/>
    <lineage>
        <taxon>Bacteria</taxon>
        <taxon>Bacillati</taxon>
        <taxon>Bacillota</taxon>
        <taxon>Tissierellia</taxon>
        <taxon>Sedimentibacter</taxon>
    </lineage>
</organism>
<dbReference type="NCBIfam" id="TIGR00054">
    <property type="entry name" value="RIP metalloprotease RseP"/>
    <property type="match status" value="1"/>
</dbReference>
<dbReference type="GO" id="GO:0006508">
    <property type="term" value="P:proteolysis"/>
    <property type="evidence" value="ECO:0007669"/>
    <property type="project" value="UniProtKB-KW"/>
</dbReference>
<comment type="similarity">
    <text evidence="3 11">Belongs to the peptidase M50B family.</text>
</comment>
<dbReference type="PANTHER" id="PTHR42837:SF2">
    <property type="entry name" value="MEMBRANE METALLOPROTEASE ARASP2, CHLOROPLASTIC-RELATED"/>
    <property type="match status" value="1"/>
</dbReference>
<evidence type="ECO:0000313" key="13">
    <source>
        <dbReference type="EMBL" id="NYB74385.1"/>
    </source>
</evidence>
<dbReference type="SUPFAM" id="SSF50156">
    <property type="entry name" value="PDZ domain-like"/>
    <property type="match status" value="2"/>
</dbReference>
<dbReference type="GO" id="GO:0046872">
    <property type="term" value="F:metal ion binding"/>
    <property type="evidence" value="ECO:0007669"/>
    <property type="project" value="UniProtKB-KW"/>
</dbReference>
<dbReference type="GO" id="GO:0004222">
    <property type="term" value="F:metalloendopeptidase activity"/>
    <property type="evidence" value="ECO:0007669"/>
    <property type="project" value="InterPro"/>
</dbReference>
<evidence type="ECO:0000256" key="2">
    <source>
        <dbReference type="ARBA" id="ARBA00004141"/>
    </source>
</evidence>
<feature type="transmembrane region" description="Helical" evidence="11">
    <location>
        <begin position="97"/>
        <end position="117"/>
    </location>
</feature>
<comment type="cofactor">
    <cofactor evidence="1 11">
        <name>Zn(2+)</name>
        <dbReference type="ChEBI" id="CHEBI:29105"/>
    </cofactor>
</comment>
<dbReference type="GO" id="GO:0016020">
    <property type="term" value="C:membrane"/>
    <property type="evidence" value="ECO:0007669"/>
    <property type="project" value="UniProtKB-SubCell"/>
</dbReference>
<evidence type="ECO:0000256" key="10">
    <source>
        <dbReference type="ARBA" id="ARBA00023136"/>
    </source>
</evidence>
<feature type="domain" description="PDZ" evidence="12">
    <location>
        <begin position="188"/>
        <end position="260"/>
    </location>
</feature>
<dbReference type="CDD" id="cd06163">
    <property type="entry name" value="S2P-M50_PDZ_RseP-like"/>
    <property type="match status" value="2"/>
</dbReference>
<evidence type="ECO:0000256" key="1">
    <source>
        <dbReference type="ARBA" id="ARBA00001947"/>
    </source>
</evidence>
<dbReference type="EMBL" id="JACBNQ010000009">
    <property type="protein sequence ID" value="NYB74385.1"/>
    <property type="molecule type" value="Genomic_DNA"/>
</dbReference>
<dbReference type="EC" id="3.4.24.-" evidence="11"/>
<evidence type="ECO:0000256" key="3">
    <source>
        <dbReference type="ARBA" id="ARBA00007931"/>
    </source>
</evidence>
<keyword evidence="6 11" id="KW-0378">Hydrolase</keyword>
<feature type="domain" description="PDZ" evidence="12">
    <location>
        <begin position="104"/>
        <end position="175"/>
    </location>
</feature>
<evidence type="ECO:0000256" key="11">
    <source>
        <dbReference type="RuleBase" id="RU362031"/>
    </source>
</evidence>
<dbReference type="Proteomes" id="UP000611629">
    <property type="component" value="Unassembled WGS sequence"/>
</dbReference>
<keyword evidence="14" id="KW-1185">Reference proteome</keyword>
<dbReference type="InterPro" id="IPR008915">
    <property type="entry name" value="Peptidase_M50"/>
</dbReference>
<gene>
    <name evidence="13" type="primary">rseP</name>
    <name evidence="13" type="ORF">HZF24_09590</name>
</gene>
<evidence type="ECO:0000313" key="14">
    <source>
        <dbReference type="Proteomes" id="UP000611629"/>
    </source>
</evidence>
<keyword evidence="5 11" id="KW-0812">Transmembrane</keyword>
<dbReference type="Pfam" id="PF17820">
    <property type="entry name" value="PDZ_6"/>
    <property type="match status" value="1"/>
</dbReference>
<feature type="transmembrane region" description="Helical" evidence="11">
    <location>
        <begin position="387"/>
        <end position="406"/>
    </location>
</feature>
<comment type="caution">
    <text evidence="13">The sequence shown here is derived from an EMBL/GenBank/DDBJ whole genome shotgun (WGS) entry which is preliminary data.</text>
</comment>
<dbReference type="InterPro" id="IPR001478">
    <property type="entry name" value="PDZ"/>
</dbReference>
<keyword evidence="8 11" id="KW-1133">Transmembrane helix</keyword>
<sequence>MLTIVASILVFSAIVLVHEYGHYKAAKSVGIKVYEFAIGMGPTLIKKEKKGTIFSIRAIPIGGFVQMEGEEEEVISSTSFSTKTIWQRAKVIAAGPLMNYALALALFIIIAFSFGVYGNHIDYIDENSNEYRAGLRTGDKIVSINGDRAYIWENIFYEIVDPNNTYYTVEYERNGQLKQATIENNYRKMIGISTSIVDGNATTTVSPSDVTSPAYKAGIKDGDKVIKINDVNINTWEELTAEVEKSIEGEPVKVTVDRKGEIIDFSITPQSQITVKFNTQLEKSFTTAISSSAYKTVYYIELMFKTISQLVTGKLGSDALGGPIMVISMVGEAAESGLLSLLNLAAFISINLGFMNLLPIPALDGSKLIFLLVEGIRGKRISADKEGYIHFIGFVALIGFMLFITYKDILRIFRI</sequence>
<evidence type="ECO:0000256" key="9">
    <source>
        <dbReference type="ARBA" id="ARBA00023049"/>
    </source>
</evidence>
<keyword evidence="4" id="KW-0645">Protease</keyword>
<dbReference type="InterPro" id="IPR004387">
    <property type="entry name" value="Pept_M50_Zn"/>
</dbReference>
<proteinExistence type="inferred from homology"/>
<dbReference type="Gene3D" id="2.30.42.10">
    <property type="match status" value="2"/>
</dbReference>
<keyword evidence="10 11" id="KW-0472">Membrane</keyword>
<protein>
    <recommendedName>
        <fullName evidence="11">Zinc metalloprotease</fullName>
        <ecNumber evidence="11">3.4.24.-</ecNumber>
    </recommendedName>
</protein>
<dbReference type="Pfam" id="PF02163">
    <property type="entry name" value="Peptidase_M50"/>
    <property type="match status" value="1"/>
</dbReference>
<keyword evidence="11" id="KW-0479">Metal-binding</keyword>
<dbReference type="RefSeq" id="WP_179238084.1">
    <property type="nucleotide sequence ID" value="NZ_JACBNQ010000009.1"/>
</dbReference>
<accession>A0A974BJG0</accession>
<dbReference type="SMART" id="SM00228">
    <property type="entry name" value="PDZ"/>
    <property type="match status" value="2"/>
</dbReference>
<reference evidence="13" key="1">
    <citation type="submission" date="2020-07" db="EMBL/GenBank/DDBJ databases">
        <title>Genomic analysis of a strain of Sedimentibacter Hydroxybenzoicus DSM7310.</title>
        <authorList>
            <person name="Ma S."/>
        </authorList>
    </citation>
    <scope>NUCLEOTIDE SEQUENCE</scope>
    <source>
        <strain evidence="13">DSM 7310</strain>
    </source>
</reference>
<dbReference type="PANTHER" id="PTHR42837">
    <property type="entry name" value="REGULATOR OF SIGMA-E PROTEASE RSEP"/>
    <property type="match status" value="1"/>
</dbReference>